<evidence type="ECO:0000256" key="1">
    <source>
        <dbReference type="ARBA" id="ARBA00022679"/>
    </source>
</evidence>
<dbReference type="InterPro" id="IPR026634">
    <property type="entry name" value="TPST-like"/>
</dbReference>
<dbReference type="PROSITE" id="PS50005">
    <property type="entry name" value="TPR"/>
    <property type="match status" value="1"/>
</dbReference>
<organism evidence="3 4">
    <name type="scientific">Novosphingobium nitrogenifigens DSM 19370</name>
    <dbReference type="NCBI Taxonomy" id="983920"/>
    <lineage>
        <taxon>Bacteria</taxon>
        <taxon>Pseudomonadati</taxon>
        <taxon>Pseudomonadota</taxon>
        <taxon>Alphaproteobacteria</taxon>
        <taxon>Sphingomonadales</taxon>
        <taxon>Sphingomonadaceae</taxon>
        <taxon>Novosphingobium</taxon>
    </lineage>
</organism>
<dbReference type="HOGENOM" id="CLU_017034_1_0_5"/>
<dbReference type="PANTHER" id="PTHR12788:SF10">
    <property type="entry name" value="PROTEIN-TYROSINE SULFOTRANSFERASE"/>
    <property type="match status" value="1"/>
</dbReference>
<keyword evidence="1 3" id="KW-0808">Transferase</keyword>
<dbReference type="SUPFAM" id="SSF52540">
    <property type="entry name" value="P-loop containing nucleoside triphosphate hydrolases"/>
    <property type="match status" value="1"/>
</dbReference>
<dbReference type="Pfam" id="PF14559">
    <property type="entry name" value="TPR_19"/>
    <property type="match status" value="1"/>
</dbReference>
<dbReference type="Gene3D" id="3.40.50.300">
    <property type="entry name" value="P-loop containing nucleotide triphosphate hydrolases"/>
    <property type="match status" value="1"/>
</dbReference>
<name>F1Z9V1_9SPHN</name>
<dbReference type="Pfam" id="PF13469">
    <property type="entry name" value="Sulfotransfer_3"/>
    <property type="match status" value="1"/>
</dbReference>
<dbReference type="OrthoDB" id="9800698at2"/>
<dbReference type="EMBL" id="AEWJ01000041">
    <property type="protein sequence ID" value="EGD58641.1"/>
    <property type="molecule type" value="Genomic_DNA"/>
</dbReference>
<evidence type="ECO:0000256" key="2">
    <source>
        <dbReference type="PROSITE-ProRule" id="PRU00339"/>
    </source>
</evidence>
<comment type="caution">
    <text evidence="3">The sequence shown here is derived from an EMBL/GenBank/DDBJ whole genome shotgun (WGS) entry which is preliminary data.</text>
</comment>
<sequence>MADHPADTVPLAERVAHLWALHGADDHAAVAREAGNLLERYPENRDLHLLAASSLRFLGQPDAALAALDRLAVLQPHYSLMHQERGLCHVARRDAPQAISALLEAVRINPALPMAWKILEGLWRMTGDPAGAERAAEHRSMLASLPPPIVRATALYGDADLVPAEAIVRRYLLDHGDHPEGMRLLAKIGVDRDVLDDAETLYAGVLSLAPDHRAARSEYVQVLIARHKFGKAREALAPLIAQGSDHPDHLQQSATIAVGLGEHDQAIALYRRLIAALPPIASDRMVQTRAADLYLWLAHALKTIGQVTEAIETYRKAAAIRPDFGDAYWSLANLKTYRFTDAEIAAIRAGEHDPATSPDDRIQLAFALGKALEDRGDYEGSWAAYARGNAAQRAQSKYRPDIFETNTREQKRVCTPAFFAARTDWGDPSPDPIFVLGLPRSGSTLIEQILASHSQVEGTQELPDIPRIALDLQGRDPDLDAPLYPGSLEHLDQGAVRALGERYMQETRIHRALGRAFFIDKMPNNFRHIGLIHLILPKARIIDARRNPMDCCFSNLKQLFAQGQEFTYSIEDIARYYRTYLDLMRHWDTVLPGKVLRLVNEDLIADPEGQIRRLLDHCGLPFEESCLNFHQTRRSVRTPSSEQVRRPISRDGIDQWRPFEPWLLPLREALGDVLENWRN</sequence>
<dbReference type="Pfam" id="PF13432">
    <property type="entry name" value="TPR_16"/>
    <property type="match status" value="1"/>
</dbReference>
<dbReference type="PANTHER" id="PTHR12788">
    <property type="entry name" value="PROTEIN-TYROSINE SULFOTRANSFERASE 2"/>
    <property type="match status" value="1"/>
</dbReference>
<dbReference type="InParanoid" id="F1Z9V1"/>
<protein>
    <submittedName>
        <fullName evidence="3">Sulfotransferase</fullName>
    </submittedName>
</protein>
<dbReference type="AlphaFoldDB" id="F1Z9V1"/>
<dbReference type="SUPFAM" id="SSF48452">
    <property type="entry name" value="TPR-like"/>
    <property type="match status" value="2"/>
</dbReference>
<proteinExistence type="predicted"/>
<evidence type="ECO:0000313" key="4">
    <source>
        <dbReference type="Proteomes" id="UP000004728"/>
    </source>
</evidence>
<reference evidence="3 4" key="1">
    <citation type="journal article" date="2012" name="J. Bacteriol.">
        <title>Draft Genome Sequence of Novosphingobium nitrogenifigens Y88T.</title>
        <authorList>
            <person name="Strabala T.J."/>
            <person name="Macdonald L."/>
            <person name="Liu V."/>
            <person name="Smit A.M."/>
        </authorList>
    </citation>
    <scope>NUCLEOTIDE SEQUENCE [LARGE SCALE GENOMIC DNA]</scope>
    <source>
        <strain evidence="3 4">DSM 19370</strain>
    </source>
</reference>
<keyword evidence="2" id="KW-0802">TPR repeat</keyword>
<feature type="repeat" description="TPR" evidence="2">
    <location>
        <begin position="291"/>
        <end position="324"/>
    </location>
</feature>
<dbReference type="Pfam" id="PF13414">
    <property type="entry name" value="TPR_11"/>
    <property type="match status" value="1"/>
</dbReference>
<dbReference type="InterPro" id="IPR011990">
    <property type="entry name" value="TPR-like_helical_dom_sf"/>
</dbReference>
<gene>
    <name evidence="3" type="ORF">Y88_0698</name>
</gene>
<dbReference type="InterPro" id="IPR027417">
    <property type="entry name" value="P-loop_NTPase"/>
</dbReference>
<dbReference type="RefSeq" id="WP_008066459.1">
    <property type="nucleotide sequence ID" value="NZ_GL876926.1"/>
</dbReference>
<accession>F1Z9V1</accession>
<evidence type="ECO:0000313" key="3">
    <source>
        <dbReference type="EMBL" id="EGD58641.1"/>
    </source>
</evidence>
<dbReference type="STRING" id="983920.Y88_0698"/>
<dbReference type="Proteomes" id="UP000004728">
    <property type="component" value="Unassembled WGS sequence"/>
</dbReference>
<dbReference type="InterPro" id="IPR019734">
    <property type="entry name" value="TPR_rpt"/>
</dbReference>
<dbReference type="GO" id="GO:0008476">
    <property type="term" value="F:protein-tyrosine sulfotransferase activity"/>
    <property type="evidence" value="ECO:0007669"/>
    <property type="project" value="InterPro"/>
</dbReference>
<dbReference type="Gene3D" id="1.25.40.10">
    <property type="entry name" value="Tetratricopeptide repeat domain"/>
    <property type="match status" value="2"/>
</dbReference>
<dbReference type="eggNOG" id="COG0457">
    <property type="taxonomic scope" value="Bacteria"/>
</dbReference>
<dbReference type="SMART" id="SM00028">
    <property type="entry name" value="TPR"/>
    <property type="match status" value="4"/>
</dbReference>
<keyword evidence="4" id="KW-1185">Reference proteome</keyword>